<dbReference type="InterPro" id="IPR018506">
    <property type="entry name" value="Cyt_B5_heme-BS"/>
</dbReference>
<dbReference type="SUPFAM" id="SSF55856">
    <property type="entry name" value="Cytochrome b5-like heme/steroid binding domain"/>
    <property type="match status" value="1"/>
</dbReference>
<organism evidence="7 8">
    <name type="scientific">Stentor coeruleus</name>
    <dbReference type="NCBI Taxonomy" id="5963"/>
    <lineage>
        <taxon>Eukaryota</taxon>
        <taxon>Sar</taxon>
        <taxon>Alveolata</taxon>
        <taxon>Ciliophora</taxon>
        <taxon>Postciliodesmatophora</taxon>
        <taxon>Heterotrichea</taxon>
        <taxon>Heterotrichida</taxon>
        <taxon>Stentoridae</taxon>
        <taxon>Stentor</taxon>
    </lineage>
</organism>
<dbReference type="InterPro" id="IPR001199">
    <property type="entry name" value="Cyt_B5-like_heme/steroid-bd"/>
</dbReference>
<dbReference type="GO" id="GO:0016020">
    <property type="term" value="C:membrane"/>
    <property type="evidence" value="ECO:0007669"/>
    <property type="project" value="TreeGrafter"/>
</dbReference>
<dbReference type="SMART" id="SM01117">
    <property type="entry name" value="Cyt-b5"/>
    <property type="match status" value="1"/>
</dbReference>
<accession>A0A1R2CM51</accession>
<evidence type="ECO:0000256" key="4">
    <source>
        <dbReference type="ARBA" id="ARBA00038168"/>
    </source>
</evidence>
<dbReference type="InterPro" id="IPR050668">
    <property type="entry name" value="Cytochrome_b5"/>
</dbReference>
<proteinExistence type="inferred from homology"/>
<evidence type="ECO:0000256" key="3">
    <source>
        <dbReference type="ARBA" id="ARBA00023004"/>
    </source>
</evidence>
<dbReference type="OrthoDB" id="311396at2759"/>
<gene>
    <name evidence="7" type="ORF">SteCoe_7699</name>
</gene>
<dbReference type="EMBL" id="MPUH01000112">
    <property type="protein sequence ID" value="OMJ90020.1"/>
    <property type="molecule type" value="Genomic_DNA"/>
</dbReference>
<reference evidence="7 8" key="1">
    <citation type="submission" date="2016-11" db="EMBL/GenBank/DDBJ databases">
        <title>The macronuclear genome of Stentor coeruleus: a giant cell with tiny introns.</title>
        <authorList>
            <person name="Slabodnick M."/>
            <person name="Ruby J.G."/>
            <person name="Reiff S.B."/>
            <person name="Swart E.C."/>
            <person name="Gosai S."/>
            <person name="Prabakaran S."/>
            <person name="Witkowska E."/>
            <person name="Larue G.E."/>
            <person name="Fisher S."/>
            <person name="Freeman R.M."/>
            <person name="Gunawardena J."/>
            <person name="Chu W."/>
            <person name="Stover N.A."/>
            <person name="Gregory B.D."/>
            <person name="Nowacki M."/>
            <person name="Derisi J."/>
            <person name="Roy S.W."/>
            <person name="Marshall W.F."/>
            <person name="Sood P."/>
        </authorList>
    </citation>
    <scope>NUCLEOTIDE SEQUENCE [LARGE SCALE GENOMIC DNA]</scope>
    <source>
        <strain evidence="7">WM001</strain>
    </source>
</reference>
<keyword evidence="2 5" id="KW-0479">Metal-binding</keyword>
<dbReference type="GO" id="GO:0020037">
    <property type="term" value="F:heme binding"/>
    <property type="evidence" value="ECO:0007669"/>
    <property type="project" value="UniProtKB-UniRule"/>
</dbReference>
<dbReference type="Pfam" id="PF00173">
    <property type="entry name" value="Cyt-b5"/>
    <property type="match status" value="1"/>
</dbReference>
<evidence type="ECO:0000256" key="1">
    <source>
        <dbReference type="ARBA" id="ARBA00022617"/>
    </source>
</evidence>
<evidence type="ECO:0000256" key="2">
    <source>
        <dbReference type="ARBA" id="ARBA00022723"/>
    </source>
</evidence>
<dbReference type="GO" id="GO:0046872">
    <property type="term" value="F:metal ion binding"/>
    <property type="evidence" value="ECO:0007669"/>
    <property type="project" value="UniProtKB-UniRule"/>
</dbReference>
<evidence type="ECO:0000313" key="8">
    <source>
        <dbReference type="Proteomes" id="UP000187209"/>
    </source>
</evidence>
<evidence type="ECO:0000313" key="7">
    <source>
        <dbReference type="EMBL" id="OMJ90020.1"/>
    </source>
</evidence>
<keyword evidence="8" id="KW-1185">Reference proteome</keyword>
<dbReference type="PANTHER" id="PTHR19359:SF25">
    <property type="entry name" value="CYTOCHROME B5 HEME-BINDING DOMAIN-CONTAINING PROTEIN"/>
    <property type="match status" value="1"/>
</dbReference>
<sequence>MEIKFVYSTRSLILTSQTLINQNTLRTVLEILGKRFLLYFQGTMIQYKDCDGIHLSLDHIIQCKVSLIFVSVPDGTQNMKGHIKPTKDYKSLPLKKIDSFMINSNGCLIETQVLHPLKPQESIEVSVIDEKNIQDQDSGPQEKTYSLIDLRTHNKNSDCWMALEGKVYDVTKYISSHPGGDIILNAAGTDGTEFFKSYHPWVDPQEYVGKYFLGNLNR</sequence>
<evidence type="ECO:0000259" key="6">
    <source>
        <dbReference type="PROSITE" id="PS50255"/>
    </source>
</evidence>
<name>A0A1R2CM51_9CILI</name>
<comment type="similarity">
    <text evidence="4 5">Belongs to the cytochrome b5 family.</text>
</comment>
<keyword evidence="1 5" id="KW-0349">Heme</keyword>
<evidence type="ECO:0000256" key="5">
    <source>
        <dbReference type="RuleBase" id="RU362121"/>
    </source>
</evidence>
<dbReference type="PROSITE" id="PS00191">
    <property type="entry name" value="CYTOCHROME_B5_1"/>
    <property type="match status" value="1"/>
</dbReference>
<protein>
    <recommendedName>
        <fullName evidence="6">Cytochrome b5 heme-binding domain-containing protein</fullName>
    </recommendedName>
</protein>
<dbReference type="InterPro" id="IPR036400">
    <property type="entry name" value="Cyt_B5-like_heme/steroid_sf"/>
</dbReference>
<dbReference type="PANTHER" id="PTHR19359">
    <property type="entry name" value="CYTOCHROME B5"/>
    <property type="match status" value="1"/>
</dbReference>
<feature type="domain" description="Cytochrome b5 heme-binding" evidence="6">
    <location>
        <begin position="142"/>
        <end position="217"/>
    </location>
</feature>
<dbReference type="Gene3D" id="3.10.120.10">
    <property type="entry name" value="Cytochrome b5-like heme/steroid binding domain"/>
    <property type="match status" value="1"/>
</dbReference>
<dbReference type="PROSITE" id="PS50255">
    <property type="entry name" value="CYTOCHROME_B5_2"/>
    <property type="match status" value="1"/>
</dbReference>
<dbReference type="AlphaFoldDB" id="A0A1R2CM51"/>
<dbReference type="Proteomes" id="UP000187209">
    <property type="component" value="Unassembled WGS sequence"/>
</dbReference>
<comment type="caution">
    <text evidence="7">The sequence shown here is derived from an EMBL/GenBank/DDBJ whole genome shotgun (WGS) entry which is preliminary data.</text>
</comment>
<keyword evidence="3 5" id="KW-0408">Iron</keyword>